<dbReference type="AlphaFoldDB" id="A0A0W8G931"/>
<evidence type="ECO:0000259" key="1">
    <source>
        <dbReference type="PROSITE" id="PS50106"/>
    </source>
</evidence>
<sequence>MFRLAGFLSLFVLLLAGCAGKSATPRQQDMSAAPGDFATRAGTVGQGVFLDRTGRPLAGIDLPRTLVPYDYILVGESHSSVCDHAAQAAVLAALLDAGQRPAIGLEMVDVTRQEVLSAFNAGKLAVADLPRALDWEKNWGFSFSLYAPIFELAARHGLPVYALNLPSELARRAGASGVTALTPSESALVPGAILPAGEKATSRLTAFFAEHAAMMPHRPGSETSPNDASLARLRSFLAVQALWDTQMAFAAVAAHARSARPVLILAGGGHVEFGDGIAARIRRLDPQAAILTVMPWRGGLAPEPDEADLFFYCPLVFQSRLGFSLEMSDTGGKAPAPALVTDVAPGSRAEAAGVLPGDAIVAVAGRPVSSLLDLHKAAMDAGRENTPLRLTVRRGGETLDISVELPQRP</sequence>
<comment type="caution">
    <text evidence="2">The sequence shown here is derived from an EMBL/GenBank/DDBJ whole genome shotgun (WGS) entry which is preliminary data.</text>
</comment>
<dbReference type="SUPFAM" id="SSF50156">
    <property type="entry name" value="PDZ domain-like"/>
    <property type="match status" value="1"/>
</dbReference>
<dbReference type="SMART" id="SM00228">
    <property type="entry name" value="PDZ"/>
    <property type="match status" value="1"/>
</dbReference>
<dbReference type="Gene3D" id="3.40.50.11550">
    <property type="match status" value="1"/>
</dbReference>
<accession>A0A0W8G931</accession>
<dbReference type="Pfam" id="PF04187">
    <property type="entry name" value="Cofac_haem_bdg"/>
    <property type="match status" value="1"/>
</dbReference>
<dbReference type="PROSITE" id="PS51257">
    <property type="entry name" value="PROKAR_LIPOPROTEIN"/>
    <property type="match status" value="1"/>
</dbReference>
<organism evidence="2">
    <name type="scientific">hydrocarbon metagenome</name>
    <dbReference type="NCBI Taxonomy" id="938273"/>
    <lineage>
        <taxon>unclassified sequences</taxon>
        <taxon>metagenomes</taxon>
        <taxon>ecological metagenomes</taxon>
    </lineage>
</organism>
<dbReference type="CDD" id="cd14727">
    <property type="entry name" value="ChanN-like"/>
    <property type="match status" value="1"/>
</dbReference>
<dbReference type="InterPro" id="IPR001478">
    <property type="entry name" value="PDZ"/>
</dbReference>
<dbReference type="InterPro" id="IPR036034">
    <property type="entry name" value="PDZ_sf"/>
</dbReference>
<proteinExistence type="predicted"/>
<dbReference type="InterPro" id="IPR007314">
    <property type="entry name" value="Cofac_haem-bd_dom"/>
</dbReference>
<dbReference type="PROSITE" id="PS50106">
    <property type="entry name" value="PDZ"/>
    <property type="match status" value="1"/>
</dbReference>
<evidence type="ECO:0000313" key="2">
    <source>
        <dbReference type="EMBL" id="KUG29659.1"/>
    </source>
</evidence>
<dbReference type="SUPFAM" id="SSF159501">
    <property type="entry name" value="EreA/ChaN-like"/>
    <property type="match status" value="1"/>
</dbReference>
<feature type="domain" description="PDZ" evidence="1">
    <location>
        <begin position="318"/>
        <end position="371"/>
    </location>
</feature>
<reference evidence="2" key="1">
    <citation type="journal article" date="2015" name="Proc. Natl. Acad. Sci. U.S.A.">
        <title>Networks of energetic and metabolic interactions define dynamics in microbial communities.</title>
        <authorList>
            <person name="Embree M."/>
            <person name="Liu J.K."/>
            <person name="Al-Bassam M.M."/>
            <person name="Zengler K."/>
        </authorList>
    </citation>
    <scope>NUCLEOTIDE SEQUENCE</scope>
</reference>
<protein>
    <submittedName>
        <fullName evidence="2">Pdz domain protein</fullName>
    </submittedName>
</protein>
<dbReference type="EMBL" id="LNQE01000054">
    <property type="protein sequence ID" value="KUG29659.1"/>
    <property type="molecule type" value="Genomic_DNA"/>
</dbReference>
<name>A0A0W8G931_9ZZZZ</name>
<dbReference type="Gene3D" id="2.30.42.10">
    <property type="match status" value="1"/>
</dbReference>
<dbReference type="Pfam" id="PF13180">
    <property type="entry name" value="PDZ_2"/>
    <property type="match status" value="1"/>
</dbReference>
<gene>
    <name evidence="2" type="ORF">ASZ90_000444</name>
</gene>